<comment type="caution">
    <text evidence="1">The sequence shown here is derived from an EMBL/GenBank/DDBJ whole genome shotgun (WGS) entry which is preliminary data.</text>
</comment>
<organism evidence="1">
    <name type="scientific">marine sediment metagenome</name>
    <dbReference type="NCBI Taxonomy" id="412755"/>
    <lineage>
        <taxon>unclassified sequences</taxon>
        <taxon>metagenomes</taxon>
        <taxon>ecological metagenomes</taxon>
    </lineage>
</organism>
<gene>
    <name evidence="1" type="ORF">LCGC14_2373160</name>
</gene>
<protein>
    <submittedName>
        <fullName evidence="1">Uncharacterized protein</fullName>
    </submittedName>
</protein>
<proteinExistence type="predicted"/>
<accession>A0A0F9CQE0</accession>
<dbReference type="EMBL" id="LAZR01035027">
    <property type="protein sequence ID" value="KKL28637.1"/>
    <property type="molecule type" value="Genomic_DNA"/>
</dbReference>
<dbReference type="AlphaFoldDB" id="A0A0F9CQE0"/>
<name>A0A0F9CQE0_9ZZZZ</name>
<reference evidence="1" key="1">
    <citation type="journal article" date="2015" name="Nature">
        <title>Complex archaea that bridge the gap between prokaryotes and eukaryotes.</title>
        <authorList>
            <person name="Spang A."/>
            <person name="Saw J.H."/>
            <person name="Jorgensen S.L."/>
            <person name="Zaremba-Niedzwiedzka K."/>
            <person name="Martijn J."/>
            <person name="Lind A.E."/>
            <person name="van Eijk R."/>
            <person name="Schleper C."/>
            <person name="Guy L."/>
            <person name="Ettema T.J."/>
        </authorList>
    </citation>
    <scope>NUCLEOTIDE SEQUENCE</scope>
</reference>
<evidence type="ECO:0000313" key="1">
    <source>
        <dbReference type="EMBL" id="KKL28637.1"/>
    </source>
</evidence>
<sequence length="37" mass="4158">MIRYGKLIICMLIFFAGIFGGQTVIAEETRPIVAFTH</sequence>